<feature type="region of interest" description="Disordered" evidence="2">
    <location>
        <begin position="106"/>
        <end position="135"/>
    </location>
</feature>
<reference evidence="5" key="1">
    <citation type="journal article" date="2019" name="Int. J. Syst. Evol. Microbiol.">
        <title>The Global Catalogue of Microorganisms (GCM) 10K type strain sequencing project: providing services to taxonomists for standard genome sequencing and annotation.</title>
        <authorList>
            <consortium name="The Broad Institute Genomics Platform"/>
            <consortium name="The Broad Institute Genome Sequencing Center for Infectious Disease"/>
            <person name="Wu L."/>
            <person name="Ma J."/>
        </authorList>
    </citation>
    <scope>NUCLEOTIDE SEQUENCE [LARGE SCALE GENOMIC DNA]</scope>
    <source>
        <strain evidence="5">JCM 13250</strain>
    </source>
</reference>
<keyword evidence="5" id="KW-1185">Reference proteome</keyword>
<evidence type="ECO:0000256" key="2">
    <source>
        <dbReference type="SAM" id="MobiDB-lite"/>
    </source>
</evidence>
<sequence>MFERFTISARLVVQHARDEAADLGHRTAGTEHVLLALLHPDAGQTATLLADVGVTAHAVRARLVELGYHRPPGAPTATFAEDAEALANIGVDLATIRDRIDATFGPGTFDGLDPDQPTEPEPTRWGRRRRRSGGTFSPRAKKVLELSLREALRLRHRYIGTEHILLGLIREGEGLGAQLLVERGVDLGALRDRVIVVVPPKAA</sequence>
<organism evidence="4 5">
    <name type="scientific">Luedemannella flava</name>
    <dbReference type="NCBI Taxonomy" id="349316"/>
    <lineage>
        <taxon>Bacteria</taxon>
        <taxon>Bacillati</taxon>
        <taxon>Actinomycetota</taxon>
        <taxon>Actinomycetes</taxon>
        <taxon>Micromonosporales</taxon>
        <taxon>Micromonosporaceae</taxon>
        <taxon>Luedemannella</taxon>
    </lineage>
</organism>
<evidence type="ECO:0000259" key="3">
    <source>
        <dbReference type="PROSITE" id="PS51903"/>
    </source>
</evidence>
<feature type="domain" description="Clp R" evidence="3">
    <location>
        <begin position="2"/>
        <end position="200"/>
    </location>
</feature>
<dbReference type="PROSITE" id="PS51903">
    <property type="entry name" value="CLP_R"/>
    <property type="match status" value="1"/>
</dbReference>
<dbReference type="EMBL" id="BAAALT010000014">
    <property type="protein sequence ID" value="GAA1787764.1"/>
    <property type="molecule type" value="Genomic_DNA"/>
</dbReference>
<accession>A0ABP4XRN2</accession>
<dbReference type="SUPFAM" id="SSF81923">
    <property type="entry name" value="Double Clp-N motif"/>
    <property type="match status" value="2"/>
</dbReference>
<dbReference type="Proteomes" id="UP001500218">
    <property type="component" value="Unassembled WGS sequence"/>
</dbReference>
<dbReference type="Pfam" id="PF02861">
    <property type="entry name" value="Clp_N"/>
    <property type="match status" value="2"/>
</dbReference>
<dbReference type="InterPro" id="IPR004176">
    <property type="entry name" value="Clp_R_N"/>
</dbReference>
<dbReference type="InterPro" id="IPR044217">
    <property type="entry name" value="CLPT1/2"/>
</dbReference>
<evidence type="ECO:0000313" key="5">
    <source>
        <dbReference type="Proteomes" id="UP001500218"/>
    </source>
</evidence>
<dbReference type="InterPro" id="IPR036628">
    <property type="entry name" value="Clp_N_dom_sf"/>
</dbReference>
<dbReference type="Gene3D" id="1.10.1780.10">
    <property type="entry name" value="Clp, N-terminal domain"/>
    <property type="match status" value="2"/>
</dbReference>
<protein>
    <recommendedName>
        <fullName evidence="3">Clp R domain-containing protein</fullName>
    </recommendedName>
</protein>
<comment type="caution">
    <text evidence="4">The sequence shown here is derived from an EMBL/GenBank/DDBJ whole genome shotgun (WGS) entry which is preliminary data.</text>
</comment>
<proteinExistence type="predicted"/>
<evidence type="ECO:0000256" key="1">
    <source>
        <dbReference type="PROSITE-ProRule" id="PRU01251"/>
    </source>
</evidence>
<gene>
    <name evidence="4" type="ORF">GCM10009682_07180</name>
</gene>
<dbReference type="PANTHER" id="PTHR47016:SF5">
    <property type="entry name" value="CLP DOMAIN SUPERFAMILY PROTEIN"/>
    <property type="match status" value="1"/>
</dbReference>
<name>A0ABP4XRN2_9ACTN</name>
<dbReference type="PANTHER" id="PTHR47016">
    <property type="entry name" value="ATP-DEPENDENT CLP PROTEASE ATP-BINDING SUBUNIT CLPT1, CHLOROPLASTIC"/>
    <property type="match status" value="1"/>
</dbReference>
<evidence type="ECO:0000313" key="4">
    <source>
        <dbReference type="EMBL" id="GAA1787764.1"/>
    </source>
</evidence>
<keyword evidence="1" id="KW-0677">Repeat</keyword>